<feature type="transmembrane region" description="Helical" evidence="2">
    <location>
        <begin position="95"/>
        <end position="115"/>
    </location>
</feature>
<comment type="caution">
    <text evidence="3">The sequence shown here is derived from an EMBL/GenBank/DDBJ whole genome shotgun (WGS) entry which is preliminary data.</text>
</comment>
<keyword evidence="4" id="KW-1185">Reference proteome</keyword>
<feature type="compositionally biased region" description="Low complexity" evidence="1">
    <location>
        <begin position="299"/>
        <end position="312"/>
    </location>
</feature>
<feature type="transmembrane region" description="Helical" evidence="2">
    <location>
        <begin position="20"/>
        <end position="44"/>
    </location>
</feature>
<accession>A0ABR4DED5</accession>
<name>A0ABR4DED5_9PEZI</name>
<feature type="transmembrane region" description="Helical" evidence="2">
    <location>
        <begin position="127"/>
        <end position="149"/>
    </location>
</feature>
<dbReference type="EMBL" id="JAZGUE010000003">
    <property type="protein sequence ID" value="KAL2268399.1"/>
    <property type="molecule type" value="Genomic_DNA"/>
</dbReference>
<evidence type="ECO:0000256" key="1">
    <source>
        <dbReference type="SAM" id="MobiDB-lite"/>
    </source>
</evidence>
<sequence length="391" mass="42367">MSSLDYDQLLYSRAGWRKRVLVPLWTFQVAILLCLMCLFTYRLAETFDHYEEGKQRGRPPTVELVWEASNVACNAIALVLNCLEIARLATERLTPFFMVCTHVIKFTLALAVLSLDITAYTRGIDGIYPSLGMGLDMGLIVATLIVLVYSAWNYRRLLEYETYQLASVRASAGAELGYRPPSMISKPAITATTTTRVSYAGDDTEPEYTVPYPPYNVYRDNYRTSLSPPHTQARQEQTPPSYESAATERAATPPEKQPSAPALVLPSASSDSAPQPLSPADLRREIDRALDAEFGWGDSSSGNASAAPGAPARTELDRSRSVVLGGGSVAVRPGLVAPGASPAGTAVAEVQRKASWRTELVVEDGGPEVGDHDGHGGKEEDEQALLGRGGR</sequence>
<feature type="region of interest" description="Disordered" evidence="1">
    <location>
        <begin position="294"/>
        <end position="319"/>
    </location>
</feature>
<feature type="compositionally biased region" description="Low complexity" evidence="1">
    <location>
        <begin position="258"/>
        <end position="274"/>
    </location>
</feature>
<proteinExistence type="predicted"/>
<evidence type="ECO:0000313" key="3">
    <source>
        <dbReference type="EMBL" id="KAL2268399.1"/>
    </source>
</evidence>
<dbReference type="Proteomes" id="UP001600064">
    <property type="component" value="Unassembled WGS sequence"/>
</dbReference>
<dbReference type="RefSeq" id="XP_070867123.1">
    <property type="nucleotide sequence ID" value="XM_071009602.1"/>
</dbReference>
<feature type="compositionally biased region" description="Low complexity" evidence="1">
    <location>
        <begin position="207"/>
        <end position="218"/>
    </location>
</feature>
<keyword evidence="2" id="KW-0472">Membrane</keyword>
<evidence type="ECO:0000256" key="2">
    <source>
        <dbReference type="SAM" id="Phobius"/>
    </source>
</evidence>
<keyword evidence="2" id="KW-0812">Transmembrane</keyword>
<evidence type="ECO:0000313" key="4">
    <source>
        <dbReference type="Proteomes" id="UP001600064"/>
    </source>
</evidence>
<dbReference type="GeneID" id="98124246"/>
<organism evidence="3 4">
    <name type="scientific">Remersonia thermophila</name>
    <dbReference type="NCBI Taxonomy" id="72144"/>
    <lineage>
        <taxon>Eukaryota</taxon>
        <taxon>Fungi</taxon>
        <taxon>Dikarya</taxon>
        <taxon>Ascomycota</taxon>
        <taxon>Pezizomycotina</taxon>
        <taxon>Sordariomycetes</taxon>
        <taxon>Sordariomycetidae</taxon>
        <taxon>Sordariales</taxon>
        <taxon>Sordariales incertae sedis</taxon>
        <taxon>Remersonia</taxon>
    </lineage>
</organism>
<protein>
    <submittedName>
        <fullName evidence="3">Uncharacterized protein</fullName>
    </submittedName>
</protein>
<feature type="compositionally biased region" description="Polar residues" evidence="1">
    <location>
        <begin position="223"/>
        <end position="241"/>
    </location>
</feature>
<feature type="region of interest" description="Disordered" evidence="1">
    <location>
        <begin position="198"/>
        <end position="279"/>
    </location>
</feature>
<reference evidence="3 4" key="1">
    <citation type="journal article" date="2024" name="Commun. Biol.">
        <title>Comparative genomic analysis of thermophilic fungi reveals convergent evolutionary adaptations and gene losses.</title>
        <authorList>
            <person name="Steindorff A.S."/>
            <person name="Aguilar-Pontes M.V."/>
            <person name="Robinson A.J."/>
            <person name="Andreopoulos B."/>
            <person name="LaButti K."/>
            <person name="Kuo A."/>
            <person name="Mondo S."/>
            <person name="Riley R."/>
            <person name="Otillar R."/>
            <person name="Haridas S."/>
            <person name="Lipzen A."/>
            <person name="Grimwood J."/>
            <person name="Schmutz J."/>
            <person name="Clum A."/>
            <person name="Reid I.D."/>
            <person name="Moisan M.C."/>
            <person name="Butler G."/>
            <person name="Nguyen T.T.M."/>
            <person name="Dewar K."/>
            <person name="Conant G."/>
            <person name="Drula E."/>
            <person name="Henrissat B."/>
            <person name="Hansel C."/>
            <person name="Singer S."/>
            <person name="Hutchinson M.I."/>
            <person name="de Vries R.P."/>
            <person name="Natvig D.O."/>
            <person name="Powell A.J."/>
            <person name="Tsang A."/>
            <person name="Grigoriev I.V."/>
        </authorList>
    </citation>
    <scope>NUCLEOTIDE SEQUENCE [LARGE SCALE GENOMIC DNA]</scope>
    <source>
        <strain evidence="3 4">ATCC 22073</strain>
    </source>
</reference>
<feature type="compositionally biased region" description="Basic and acidic residues" evidence="1">
    <location>
        <begin position="369"/>
        <end position="378"/>
    </location>
</feature>
<feature type="region of interest" description="Disordered" evidence="1">
    <location>
        <begin position="362"/>
        <end position="391"/>
    </location>
</feature>
<gene>
    <name evidence="3" type="ORF">VTJ83DRAFT_3245</name>
</gene>
<keyword evidence="2" id="KW-1133">Transmembrane helix</keyword>